<feature type="compositionally biased region" description="Polar residues" evidence="8">
    <location>
        <begin position="421"/>
        <end position="433"/>
    </location>
</feature>
<feature type="compositionally biased region" description="Polar residues" evidence="8">
    <location>
        <begin position="498"/>
        <end position="516"/>
    </location>
</feature>
<feature type="compositionally biased region" description="Acidic residues" evidence="8">
    <location>
        <begin position="225"/>
        <end position="243"/>
    </location>
</feature>
<feature type="compositionally biased region" description="Polar residues" evidence="8">
    <location>
        <begin position="386"/>
        <end position="402"/>
    </location>
</feature>
<reference evidence="11" key="1">
    <citation type="submission" date="2020-05" db="UniProtKB">
        <authorList>
            <consortium name="EnsemblMetazoa"/>
        </authorList>
    </citation>
    <scope>IDENTIFICATION</scope>
    <source>
        <strain evidence="11">Aabys</strain>
    </source>
</reference>
<feature type="region of interest" description="Disordered" evidence="8">
    <location>
        <begin position="775"/>
        <end position="811"/>
    </location>
</feature>
<feature type="compositionally biased region" description="Polar residues" evidence="8">
    <location>
        <begin position="1599"/>
        <end position="1616"/>
    </location>
</feature>
<feature type="compositionally biased region" description="Basic and acidic residues" evidence="8">
    <location>
        <begin position="465"/>
        <end position="482"/>
    </location>
</feature>
<feature type="compositionally biased region" description="Polar residues" evidence="8">
    <location>
        <begin position="1786"/>
        <end position="1809"/>
    </location>
</feature>
<dbReference type="InterPro" id="IPR019787">
    <property type="entry name" value="Znf_PHD-finger"/>
</dbReference>
<dbReference type="PROSITE" id="PS01359">
    <property type="entry name" value="ZF_PHD_1"/>
    <property type="match status" value="1"/>
</dbReference>
<feature type="compositionally biased region" description="Polar residues" evidence="8">
    <location>
        <begin position="1497"/>
        <end position="1509"/>
    </location>
</feature>
<evidence type="ECO:0000256" key="5">
    <source>
        <dbReference type="ARBA" id="ARBA00022833"/>
    </source>
</evidence>
<dbReference type="EnsemblMetazoa" id="MDOA002992-RA">
    <property type="protein sequence ID" value="MDOA002992-PA"/>
    <property type="gene ID" value="MDOA002992"/>
</dbReference>
<feature type="domain" description="PHD-type" evidence="9">
    <location>
        <begin position="3050"/>
        <end position="3101"/>
    </location>
</feature>
<dbReference type="PANTHER" id="PTHR24394:SF29">
    <property type="entry name" value="MYONEURIN"/>
    <property type="match status" value="1"/>
</dbReference>
<dbReference type="PANTHER" id="PTHR24394">
    <property type="entry name" value="ZINC FINGER PROTEIN"/>
    <property type="match status" value="1"/>
</dbReference>
<evidence type="ECO:0000259" key="9">
    <source>
        <dbReference type="PROSITE" id="PS50016"/>
    </source>
</evidence>
<dbReference type="SUPFAM" id="SSF57903">
    <property type="entry name" value="FYVE/PHD zinc finger"/>
    <property type="match status" value="1"/>
</dbReference>
<feature type="compositionally biased region" description="Polar residues" evidence="8">
    <location>
        <begin position="607"/>
        <end position="644"/>
    </location>
</feature>
<keyword evidence="5" id="KW-0862">Zinc</keyword>
<feature type="compositionally biased region" description="Low complexity" evidence="8">
    <location>
        <begin position="794"/>
        <end position="811"/>
    </location>
</feature>
<evidence type="ECO:0000259" key="10">
    <source>
        <dbReference type="PROSITE" id="PS50157"/>
    </source>
</evidence>
<dbReference type="InterPro" id="IPR011011">
    <property type="entry name" value="Znf_FYVE_PHD"/>
</dbReference>
<dbReference type="SUPFAM" id="SSF57667">
    <property type="entry name" value="beta-beta-alpha zinc fingers"/>
    <property type="match status" value="1"/>
</dbReference>
<dbReference type="VEuPathDB" id="VectorBase:MDOA002992"/>
<dbReference type="eggNOG" id="KOG1721">
    <property type="taxonomic scope" value="Eukaryota"/>
</dbReference>
<feature type="compositionally biased region" description="Basic residues" evidence="8">
    <location>
        <begin position="2795"/>
        <end position="2804"/>
    </location>
</feature>
<feature type="compositionally biased region" description="Low complexity" evidence="8">
    <location>
        <begin position="166"/>
        <end position="176"/>
    </location>
</feature>
<feature type="compositionally biased region" description="Low complexity" evidence="8">
    <location>
        <begin position="2476"/>
        <end position="2525"/>
    </location>
</feature>
<feature type="compositionally biased region" description="Basic and acidic residues" evidence="8">
    <location>
        <begin position="2258"/>
        <end position="2298"/>
    </location>
</feature>
<feature type="compositionally biased region" description="Basic residues" evidence="8">
    <location>
        <begin position="2299"/>
        <end position="2309"/>
    </location>
</feature>
<feature type="compositionally biased region" description="Low complexity" evidence="8">
    <location>
        <begin position="1459"/>
        <end position="1468"/>
    </location>
</feature>
<feature type="compositionally biased region" description="Basic and acidic residues" evidence="8">
    <location>
        <begin position="645"/>
        <end position="655"/>
    </location>
</feature>
<feature type="domain" description="C2H2-type" evidence="10">
    <location>
        <begin position="1130"/>
        <end position="1158"/>
    </location>
</feature>
<dbReference type="Gene3D" id="3.30.40.10">
    <property type="entry name" value="Zinc/RING finger domain, C3HC4 (zinc finger)"/>
    <property type="match status" value="1"/>
</dbReference>
<feature type="compositionally biased region" description="Basic and acidic residues" evidence="8">
    <location>
        <begin position="564"/>
        <end position="573"/>
    </location>
</feature>
<sequence length="3118" mass="349314">METLNPPQPDTTTHVTETNLDSTSTQNSPQHHSVNDVETEDSNTQHSTEESHEEAEGEIHSKIVTKDGGQESNDGTTATTNIDEITGQHDVSSPQPTELHDEQKEEEEDKKPEVAQEGEQPEPQHTESMDISGEEDQEENNQSRIVEEIQQPPQDSMDTSEDHVDTTQSTSISQQQVEEEKPQEAKPQSISCTQNEISMPQKELANIDEVCEDKTTEEIQKFQYNDEEEDELLKSDEDEEEQGGNDASGGSKREPVSMEQEDALLKSDEEEETENVEEGKFSPSFRTTPMELDSTEISNTEEQNEVCSETNEEEQINKQEETIQVNEESGGERSSESIVTEKSTHRAKKNNPNHRILYKFDIDDDDDTSQESQKSKRSKIMEEAINSPTSQSRRTSIENSLENDSKEIEYSIPLMDEDQKSPINSPLGNVTKSTLDEDENISNHSSQSPTTETLREDSQDITQQEEEKPAKESEEFSQHEEAMTTTAKSSSPPPPSHTKISFVNESSETNDNITSSLDKESFKETKSWNSFDIASYLTNEHHAKAEEEIVDSDVNKEFQTPKLNGDHHHHESDHDDDMECQEDDDDVRDDASNHSRKSILPTPSPVPSLQATVTAANSSPNSPQNEATNEISTPINSAPNSPQNKQDETEIDRETSLCSDGNAEVEDDLSKIKSPIPSIHLPQNEEARIDFHNENSQEPDFRQEEEEGTPHKSDNSRMSESENEDSENETDLKIHEETQNNNLLDHAEHKESLFLKESQHLSQYPQTLRQLKQYSPSPRLTQAPPNNPDDETSRASMLSSASYSTSSSQQLVIDHPMDDVKEEKIKPLKICLKRKLSYNSDEDEGNSLGPKQKQMHLNEDQEREYHFAAENTNETPGVEENGRADKSSYNEMSEALHYNMSFPIKTEINDHEHHENLEPMVQQQPAFKSLLLQQLEKPIMAPNAINQSVFATSLSQSAPMEITSPIVPQTVPPFSPPPNVLLSAVSIPEPSPKCLESNNPLPAVIRTPTTKYLCFKCKTGSFASLAALTEHQAICLSQHSLFPMPPAPSQVAKIATPPPSSSVSPATTTTTTSLPIESKASAVAMPLGEMPANTTAPVISKKRFYKCSSCNTFHENWNLFLHIREIHNRYMCMYCVRFFPTAEKLALHLEIKHDLEQTHFNSEESLRKSIPHMEGYPLETRFLMCCTCEHVFKENDQFSQHDCSEYMKPCALCGQKGRHTNQCKAHPDSKRFSKLKKKKEKTPSPQKAQRTERPPMDFNTPPVLPATAVGCQFPINPPTTTTTNSNLNCDSGRVLQRPPAPPVLHSEDSNSSSNMVIDESCNVNNQLPPPPPPPQQQMSISNAPPALSRESLVSNDLLQQQQFRNTSMEIDIPPDRPAVVATEKMSEEDEQQHERVESPIKKVPPLRLVVPKFKLRVPKEFQKPVDDALSSSESEEADGDGEEDNDEEVEEEEVEENTRSSNNNSRNETPAEETNQNKNMLSETTPANSQDMERNSVTESATEAGNSQDDNAESGRESRATLHQSLSQDDDDSLDEPNSNLVRIMQEIERTKKDIKRTKKTSFRHNQNKLFAEPRQPTLSQSSIRTADHNWSPTPPASPNSRWFTPRRTTVSQSDEPFSRHRFGENEESLIRHPNTSQSETEEIGQLPQSVVATSLITTLYKDSINPPATSTQHVAQERRDTIGSDMMDIDETITAQPTQIIYGEDSKRASSCDDHMNTSKESADIETMETTQTTDNDEENPMAKEEEEEKAIQEEEETPEEEEEESNLPSSQNVDEAQQLEDSDSLPQTQSTITTTEQNAEDQQLSTSKRSENAEEDEEVDIDVCDTKEPDETMTQNLDNPQENEQQQVQVQPIKLPPADGIEVADDDTLTLDLQLDQPLDKYEIVEFVRICLKTVYHTCLYCNHARRIAVNGKSLVLHMIAEHRFTATVDSITAEELKADTIVAKLKSFLPDLENHYFNANSYCTLGNGAFTKPFNERIFECFQCRVVAATHKELYLHNRKMHLRTAILCFMCRANFFSFSEILCHICPGAPNKVSVFDVQFRCCLCELENIPSPFRLMVHLRKKHFACDVCLEDCRDQSKLSSHVWKHKLHHLCYRCGIAYRNKLDITKHLFWKHGTESTICKKCLQKKWPHVYHFCIPPQTFVCEVCNLCFSKAMYLRVHKRVHSGDFRYPCIEDDCEEKFISRKLLLKHAAIHLPPPLPPVEPEKPEDNKENMGIESKDSEVKTEAASSADVKPDIVIKKEPMDVDEQEDEGEMVKTEKQDEIGDKKEEKVATETKTESTAAKESEAKDGDTPRKKRKKSKRRKDLLEDLNFAAPNLSETDSSGDDSDSDSKTRSEIDAMPRVMLSPPSEAEGDEGSKAGNLNTDETSQPGKVLEIWQNFLKNQQGKPGEREKSAEPKENNNGIMYGPVHIALSDHDYCKLYELPPPPPPPPPPKETIFKKPDINSTPETSPVKQRKQSKSPRRTSRRSDASSSSSDSSSDSDSSCSCGSNCSCSSSNSGSSSSSSSSEETDSSAASNASVKKRHRKKSERDRMRKRSESASPLKQANKHSTHDVVNIDDEEDQQKLEEARPPSPPKEPLIYESDLETNESETDEEFYDEHPQKLATELLAQKRAQLMAQTRLSPSHNFDIVENSRPSTPSLPEEVASNERPKIKVKKKKRDRKSSCKGGHSHATESNAPALVPPHPEYPNLTAQEQSTTNVAAAITQASLINPAIDVLPPSVAPVYPTHPNMVTAQNIYAPPPPVLMHSSEQPLTPRPITMPPYGGASGAAHHRMSEGSSCSDVDGSLKRSKRARRPNKFYGYTSDDENIVNGPPLMIGSRAFKPQPPPQLTWRKEDLPTPSKSILNNKNKSHKTPKTPANAANNLFGGNSSFTGTSSGKKRSRLSLAGGDKSARKRPSKKKGEGKLPPIPTLKIRPSEIGLNTTRNHEAPKVDHYNTSDTSSDDDEDDDNTTAPTLHTPTSSSKSFKPKIKFVNNAAAAAAAPILPSQPPRPPSPQTKAFNHKIPPALLPNPDFATLQYFKANNIRYPIRPPAGARQAREGESVYCYCRCPYDEVSEMIACDGENCLIEWFHFECVGIMVAPQGKWFCAECRPKYSEELYPTTAIGHNSNV</sequence>
<feature type="compositionally biased region" description="Polar residues" evidence="8">
    <location>
        <begin position="186"/>
        <end position="198"/>
    </location>
</feature>
<feature type="region of interest" description="Disordered" evidence="8">
    <location>
        <begin position="1695"/>
        <end position="1850"/>
    </location>
</feature>
<feature type="compositionally biased region" description="Basic and acidic residues" evidence="8">
    <location>
        <begin position="683"/>
        <end position="720"/>
    </location>
</feature>
<dbReference type="PROSITE" id="PS50016">
    <property type="entry name" value="ZF_PHD_2"/>
    <property type="match status" value="1"/>
</dbReference>
<dbReference type="RefSeq" id="XP_005184438.2">
    <property type="nucleotide sequence ID" value="XM_005184381.4"/>
</dbReference>
<feature type="compositionally biased region" description="Basic and acidic residues" evidence="8">
    <location>
        <begin position="98"/>
        <end position="114"/>
    </location>
</feature>
<dbReference type="SMART" id="SM00249">
    <property type="entry name" value="PHD"/>
    <property type="match status" value="1"/>
</dbReference>
<protein>
    <recommendedName>
        <fullName evidence="12">C2H2-type domain-containing protein</fullName>
    </recommendedName>
</protein>
<dbReference type="RefSeq" id="XP_005184439.2">
    <property type="nucleotide sequence ID" value="XM_005184382.4"/>
</dbReference>
<dbReference type="SMART" id="SM00355">
    <property type="entry name" value="ZnF_C2H2"/>
    <property type="match status" value="10"/>
</dbReference>
<feature type="compositionally biased region" description="Polar residues" evidence="8">
    <location>
        <begin position="1768"/>
        <end position="1777"/>
    </location>
</feature>
<evidence type="ECO:0008006" key="12">
    <source>
        <dbReference type="Google" id="ProtNLM"/>
    </source>
</evidence>
<feature type="compositionally biased region" description="Polar residues" evidence="8">
    <location>
        <begin position="70"/>
        <end position="96"/>
    </location>
</feature>
<dbReference type="EnsemblMetazoa" id="MDOA002992-RB">
    <property type="protein sequence ID" value="MDOA002992-PB"/>
    <property type="gene ID" value="MDOA002992"/>
</dbReference>
<feature type="compositionally biased region" description="Polar residues" evidence="8">
    <location>
        <begin position="775"/>
        <end position="784"/>
    </location>
</feature>
<feature type="compositionally biased region" description="Acidic residues" evidence="8">
    <location>
        <begin position="1815"/>
        <end position="1825"/>
    </location>
</feature>
<organism evidence="11">
    <name type="scientific">Musca domestica</name>
    <name type="common">House fly</name>
    <dbReference type="NCBI Taxonomy" id="7370"/>
    <lineage>
        <taxon>Eukaryota</taxon>
        <taxon>Metazoa</taxon>
        <taxon>Ecdysozoa</taxon>
        <taxon>Arthropoda</taxon>
        <taxon>Hexapoda</taxon>
        <taxon>Insecta</taxon>
        <taxon>Pterygota</taxon>
        <taxon>Neoptera</taxon>
        <taxon>Endopterygota</taxon>
        <taxon>Diptera</taxon>
        <taxon>Brachycera</taxon>
        <taxon>Muscomorpha</taxon>
        <taxon>Muscoidea</taxon>
        <taxon>Muscidae</taxon>
        <taxon>Musca</taxon>
    </lineage>
</organism>
<feature type="compositionally biased region" description="Polar residues" evidence="8">
    <location>
        <begin position="295"/>
        <end position="309"/>
    </location>
</feature>
<feature type="compositionally biased region" description="Basic and acidic residues" evidence="8">
    <location>
        <begin position="2207"/>
        <end position="2229"/>
    </location>
</feature>
<feature type="compositionally biased region" description="Polar residues" evidence="8">
    <location>
        <begin position="442"/>
        <end position="452"/>
    </location>
</feature>
<dbReference type="KEGG" id="mde:101897917"/>
<proteinExistence type="predicted"/>
<dbReference type="GO" id="GO:0000981">
    <property type="term" value="F:DNA-binding transcription factor activity, RNA polymerase II-specific"/>
    <property type="evidence" value="ECO:0007669"/>
    <property type="project" value="TreeGrafter"/>
</dbReference>
<name>A0A1I8MAT9_MUSDO</name>
<feature type="compositionally biased region" description="Acidic residues" evidence="8">
    <location>
        <begin position="1736"/>
        <end position="1767"/>
    </location>
</feature>
<dbReference type="CDD" id="cd15505">
    <property type="entry name" value="PHD_ING"/>
    <property type="match status" value="1"/>
</dbReference>
<feature type="compositionally biased region" description="Low complexity" evidence="8">
    <location>
        <begin position="2873"/>
        <end position="2884"/>
    </location>
</feature>
<feature type="compositionally biased region" description="Basic residues" evidence="8">
    <location>
        <begin position="2459"/>
        <end position="2471"/>
    </location>
</feature>
<dbReference type="InterPro" id="IPR019786">
    <property type="entry name" value="Zinc_finger_PHD-type_CS"/>
</dbReference>
<dbReference type="GO" id="GO:0008270">
    <property type="term" value="F:zinc ion binding"/>
    <property type="evidence" value="ECO:0007669"/>
    <property type="project" value="UniProtKB-KW"/>
</dbReference>
<keyword evidence="3" id="KW-0677">Repeat</keyword>
<dbReference type="Gene3D" id="3.30.160.60">
    <property type="entry name" value="Classic Zinc Finger"/>
    <property type="match status" value="1"/>
</dbReference>
<feature type="compositionally biased region" description="Polar residues" evidence="8">
    <location>
        <begin position="10"/>
        <end position="32"/>
    </location>
</feature>
<keyword evidence="6" id="KW-0539">Nucleus</keyword>
<feature type="compositionally biased region" description="Acidic residues" evidence="8">
    <location>
        <begin position="574"/>
        <end position="588"/>
    </location>
</feature>
<feature type="compositionally biased region" description="Basic and acidic residues" evidence="8">
    <location>
        <begin position="1705"/>
        <end position="1724"/>
    </location>
</feature>
<comment type="subcellular location">
    <subcellularLocation>
        <location evidence="1">Nucleus</location>
    </subcellularLocation>
</comment>
<feature type="domain" description="C2H2-type" evidence="10">
    <location>
        <begin position="2174"/>
        <end position="2198"/>
    </location>
</feature>
<accession>A0A1I8MAT9</accession>
<dbReference type="VEuPathDB" id="VectorBase:MDOMA2_012810"/>
<feature type="domain" description="C2H2-type" evidence="10">
    <location>
        <begin position="2146"/>
        <end position="2173"/>
    </location>
</feature>
<feature type="compositionally biased region" description="Acidic residues" evidence="8">
    <location>
        <begin position="1433"/>
        <end position="1455"/>
    </location>
</feature>
<feature type="compositionally biased region" description="Polar residues" evidence="8">
    <location>
        <begin position="1309"/>
        <end position="1326"/>
    </location>
</feature>
<feature type="compositionally biased region" description="Basic and acidic residues" evidence="8">
    <location>
        <begin position="2932"/>
        <end position="2943"/>
    </location>
</feature>
<dbReference type="InterPro" id="IPR001965">
    <property type="entry name" value="Znf_PHD"/>
</dbReference>
<feature type="region of interest" description="Disordered" evidence="8">
    <location>
        <begin position="1218"/>
        <end position="1342"/>
    </location>
</feature>
<dbReference type="InterPro" id="IPR013083">
    <property type="entry name" value="Znf_RING/FYVE/PHD"/>
</dbReference>
<feature type="region of interest" description="Disordered" evidence="8">
    <location>
        <begin position="1"/>
        <end position="525"/>
    </location>
</feature>
<feature type="region of interest" description="Disordered" evidence="8">
    <location>
        <begin position="2631"/>
        <end position="2693"/>
    </location>
</feature>
<evidence type="ECO:0000256" key="3">
    <source>
        <dbReference type="ARBA" id="ARBA00022737"/>
    </source>
</evidence>
<feature type="compositionally biased region" description="Basic and acidic residues" evidence="8">
    <location>
        <begin position="2334"/>
        <end position="2344"/>
    </location>
</feature>
<evidence type="ECO:0000256" key="7">
    <source>
        <dbReference type="PROSITE-ProRule" id="PRU00042"/>
    </source>
</evidence>
<dbReference type="eggNOG" id="KOG1973">
    <property type="taxonomic scope" value="Eukaryota"/>
</dbReference>
<feature type="compositionally biased region" description="Acidic residues" evidence="8">
    <location>
        <begin position="2589"/>
        <end position="2603"/>
    </location>
</feature>
<dbReference type="PROSITE" id="PS00028">
    <property type="entry name" value="ZINC_FINGER_C2H2_1"/>
    <property type="match status" value="5"/>
</dbReference>
<dbReference type="OrthoDB" id="5411773at2759"/>
<feature type="compositionally biased region" description="Basic and acidic residues" evidence="8">
    <location>
        <begin position="2534"/>
        <end position="2544"/>
    </location>
</feature>
<feature type="region of interest" description="Disordered" evidence="8">
    <location>
        <begin position="1421"/>
        <end position="1646"/>
    </location>
</feature>
<dbReference type="InterPro" id="IPR013087">
    <property type="entry name" value="Znf_C2H2_type"/>
</dbReference>
<feature type="compositionally biased region" description="Basic and acidic residues" evidence="8">
    <location>
        <begin position="2393"/>
        <end position="2404"/>
    </location>
</feature>
<feature type="compositionally biased region" description="Acidic residues" evidence="8">
    <location>
        <begin position="2948"/>
        <end position="2957"/>
    </location>
</feature>
<evidence type="ECO:0000256" key="2">
    <source>
        <dbReference type="ARBA" id="ARBA00022723"/>
    </source>
</evidence>
<feature type="region of interest" description="Disordered" evidence="8">
    <location>
        <begin position="2200"/>
        <end position="2610"/>
    </location>
</feature>
<feature type="compositionally biased region" description="Basic residues" evidence="8">
    <location>
        <begin position="2659"/>
        <end position="2668"/>
    </location>
</feature>
<feature type="compositionally biased region" description="Basic and acidic residues" evidence="8">
    <location>
        <begin position="2237"/>
        <end position="2248"/>
    </location>
</feature>
<keyword evidence="4 7" id="KW-0863">Zinc-finger</keyword>
<feature type="compositionally biased region" description="Pro residues" evidence="8">
    <location>
        <begin position="2429"/>
        <end position="2440"/>
    </location>
</feature>
<feature type="compositionally biased region" description="Polar residues" evidence="8">
    <location>
        <begin position="2449"/>
        <end position="2458"/>
    </location>
</feature>
<feature type="compositionally biased region" description="Polar residues" evidence="8">
    <location>
        <begin position="1472"/>
        <end position="1490"/>
    </location>
</feature>
<dbReference type="InterPro" id="IPR036236">
    <property type="entry name" value="Znf_C2H2_sf"/>
</dbReference>
<evidence type="ECO:0000256" key="1">
    <source>
        <dbReference type="ARBA" id="ARBA00004123"/>
    </source>
</evidence>
<feature type="compositionally biased region" description="Basic and acidic residues" evidence="8">
    <location>
        <begin position="57"/>
        <end position="69"/>
    </location>
</feature>
<feature type="compositionally biased region" description="Basic and acidic residues" evidence="8">
    <location>
        <begin position="1617"/>
        <end position="1631"/>
    </location>
</feature>
<evidence type="ECO:0000313" key="11">
    <source>
        <dbReference type="EnsemblMetazoa" id="MDOA002992-PA"/>
    </source>
</evidence>
<feature type="compositionally biased region" description="Polar residues" evidence="8">
    <location>
        <begin position="1577"/>
        <end position="1592"/>
    </location>
</feature>
<feature type="compositionally biased region" description="Polar residues" evidence="8">
    <location>
        <begin position="2365"/>
        <end position="2375"/>
    </location>
</feature>
<dbReference type="GO" id="GO:0005634">
    <property type="term" value="C:nucleus"/>
    <property type="evidence" value="ECO:0007669"/>
    <property type="project" value="UniProtKB-SubCell"/>
</dbReference>
<feature type="compositionally biased region" description="Basic residues" evidence="8">
    <location>
        <begin position="1553"/>
        <end position="1567"/>
    </location>
</feature>
<feature type="region of interest" description="Disordered" evidence="8">
    <location>
        <begin position="547"/>
        <end position="751"/>
    </location>
</feature>
<evidence type="ECO:0000256" key="4">
    <source>
        <dbReference type="ARBA" id="ARBA00022771"/>
    </source>
</evidence>
<dbReference type="PROSITE" id="PS50157">
    <property type="entry name" value="ZINC_FINGER_C2H2_2"/>
    <property type="match status" value="3"/>
</dbReference>
<dbReference type="STRING" id="7370.A0A1I8MAT9"/>
<evidence type="ECO:0000256" key="6">
    <source>
        <dbReference type="ARBA" id="ARBA00023242"/>
    </source>
</evidence>
<feature type="region of interest" description="Disordered" evidence="8">
    <location>
        <begin position="2772"/>
        <end position="2974"/>
    </location>
</feature>
<feature type="region of interest" description="Disordered" evidence="8">
    <location>
        <begin position="1381"/>
        <end position="1400"/>
    </location>
</feature>
<feature type="compositionally biased region" description="Low complexity" evidence="8">
    <location>
        <begin position="1841"/>
        <end position="1850"/>
    </location>
</feature>
<keyword evidence="2" id="KW-0479">Metal-binding</keyword>
<gene>
    <name evidence="11" type="primary">101897917</name>
</gene>
<evidence type="ECO:0000256" key="8">
    <source>
        <dbReference type="SAM" id="MobiDB-lite"/>
    </source>
</evidence>